<feature type="domain" description="Amidohydrolase-related" evidence="2">
    <location>
        <begin position="412"/>
        <end position="513"/>
    </location>
</feature>
<dbReference type="RefSeq" id="WP_321551907.1">
    <property type="nucleotide sequence ID" value="NZ_JAXIVS010000029.1"/>
</dbReference>
<evidence type="ECO:0000256" key="1">
    <source>
        <dbReference type="SAM" id="SignalP"/>
    </source>
</evidence>
<evidence type="ECO:0000259" key="2">
    <source>
        <dbReference type="Pfam" id="PF01979"/>
    </source>
</evidence>
<gene>
    <name evidence="3" type="ORF">SYV04_42805</name>
</gene>
<protein>
    <submittedName>
        <fullName evidence="3">Amidohydrolase family protein</fullName>
    </submittedName>
</protein>
<dbReference type="Gene3D" id="3.20.20.140">
    <property type="entry name" value="Metal-dependent hydrolases"/>
    <property type="match status" value="2"/>
</dbReference>
<feature type="chain" id="PRO_5045648811" evidence="1">
    <location>
        <begin position="20"/>
        <end position="541"/>
    </location>
</feature>
<dbReference type="SUPFAM" id="SSF51338">
    <property type="entry name" value="Composite domain of metallo-dependent hydrolases"/>
    <property type="match status" value="1"/>
</dbReference>
<dbReference type="Proteomes" id="UP001291309">
    <property type="component" value="Unassembled WGS sequence"/>
</dbReference>
<comment type="caution">
    <text evidence="3">The sequence shown here is derived from an EMBL/GenBank/DDBJ whole genome shotgun (WGS) entry which is preliminary data.</text>
</comment>
<sequence length="541" mass="60985">MRRWLFWLVCLLGTACAHSEPSPPPGPGRIRPLLQVLFDDRFQRSPRELSPPTQRFPDYQAELQRPIEWPRPQKRPALAITHVTVIDVTGGPPRPDMTVLVEGNQITDITPSQGAPSLAGVMVVDGRGKFLIPGLWDMHVHTTYSFFWQPGEKELPSVEDTLALFVASGVTGVRDMGGWGTYTVDLKRRANAGLILSPTMVVGAMVDGPNGVAGKHIRLVSGPKQARRMVRKIKEEGFDFVKVYSFVPRNIYRAIVDECRRNDIPWVGHVPLDMPFAEVAKEGQRSIEHMGDVFTLAIACSRREGAVRTLLSSPLKDGETVYDALIEIADLAMETYDEKRCAALYEQLARSHTRLVPTLSAFAIPTTQERQIAERRFLPYYIERYWSWGRFDSTTLPKPYMEMLKRNWQYYTARLKEMVNAGVPVMTGTDTPLYPLYPGLSLHYELEHLVAVGLTPLQALQAATMEPARFLGKEGIQGTLEKNKVADMVLLRGNPLEDIRNTLEIEAVVLQGHLFTRIQLDQIHEGVARRAEAELKNARRR</sequence>
<dbReference type="PROSITE" id="PS51257">
    <property type="entry name" value="PROKAR_LIPOPROTEIN"/>
    <property type="match status" value="1"/>
</dbReference>
<dbReference type="Pfam" id="PF01979">
    <property type="entry name" value="Amidohydro_1"/>
    <property type="match status" value="2"/>
</dbReference>
<dbReference type="SUPFAM" id="SSF51556">
    <property type="entry name" value="Metallo-dependent hydrolases"/>
    <property type="match status" value="1"/>
</dbReference>
<evidence type="ECO:0000313" key="4">
    <source>
        <dbReference type="Proteomes" id="UP001291309"/>
    </source>
</evidence>
<dbReference type="InterPro" id="IPR032466">
    <property type="entry name" value="Metal_Hydrolase"/>
</dbReference>
<organism evidence="3 4">
    <name type="scientific">Hyalangium rubrum</name>
    <dbReference type="NCBI Taxonomy" id="3103134"/>
    <lineage>
        <taxon>Bacteria</taxon>
        <taxon>Pseudomonadati</taxon>
        <taxon>Myxococcota</taxon>
        <taxon>Myxococcia</taxon>
        <taxon>Myxococcales</taxon>
        <taxon>Cystobacterineae</taxon>
        <taxon>Archangiaceae</taxon>
        <taxon>Hyalangium</taxon>
    </lineage>
</organism>
<reference evidence="3 4" key="1">
    <citation type="submission" date="2023-12" db="EMBL/GenBank/DDBJ databases">
        <title>the genome sequence of Hyalangium sp. s54d21.</title>
        <authorList>
            <person name="Zhang X."/>
        </authorList>
    </citation>
    <scope>NUCLEOTIDE SEQUENCE [LARGE SCALE GENOMIC DNA]</scope>
    <source>
        <strain evidence="4">s54d21</strain>
    </source>
</reference>
<feature type="domain" description="Amidohydrolase-related" evidence="2">
    <location>
        <begin position="130"/>
        <end position="291"/>
    </location>
</feature>
<dbReference type="PANTHER" id="PTHR43135">
    <property type="entry name" value="ALPHA-D-RIBOSE 1-METHYLPHOSPHONATE 5-TRIPHOSPHATE DIPHOSPHATASE"/>
    <property type="match status" value="1"/>
</dbReference>
<dbReference type="Gene3D" id="2.30.40.10">
    <property type="entry name" value="Urease, subunit C, domain 1"/>
    <property type="match status" value="2"/>
</dbReference>
<feature type="signal peptide" evidence="1">
    <location>
        <begin position="1"/>
        <end position="19"/>
    </location>
</feature>
<proteinExistence type="predicted"/>
<dbReference type="InterPro" id="IPR051781">
    <property type="entry name" value="Metallo-dep_Hydrolase"/>
</dbReference>
<evidence type="ECO:0000313" key="3">
    <source>
        <dbReference type="EMBL" id="MDY7233195.1"/>
    </source>
</evidence>
<keyword evidence="1" id="KW-0732">Signal</keyword>
<dbReference type="EMBL" id="JAXIVS010000029">
    <property type="protein sequence ID" value="MDY7233195.1"/>
    <property type="molecule type" value="Genomic_DNA"/>
</dbReference>
<keyword evidence="4" id="KW-1185">Reference proteome</keyword>
<accession>A0ABU5HIC0</accession>
<dbReference type="InterPro" id="IPR006680">
    <property type="entry name" value="Amidohydro-rel"/>
</dbReference>
<dbReference type="PANTHER" id="PTHR43135:SF3">
    <property type="entry name" value="ALPHA-D-RIBOSE 1-METHYLPHOSPHONATE 5-TRIPHOSPHATE DIPHOSPHATASE"/>
    <property type="match status" value="1"/>
</dbReference>
<dbReference type="InterPro" id="IPR011059">
    <property type="entry name" value="Metal-dep_hydrolase_composite"/>
</dbReference>
<name>A0ABU5HIC0_9BACT</name>